<name>A0A2V1K029_9ACTO</name>
<dbReference type="Pfam" id="PF04954">
    <property type="entry name" value="SIP"/>
    <property type="match status" value="1"/>
</dbReference>
<dbReference type="OrthoDB" id="3291337at2"/>
<protein>
    <submittedName>
        <fullName evidence="2">Siderophore-interacting protein</fullName>
    </submittedName>
</protein>
<dbReference type="InterPro" id="IPR007037">
    <property type="entry name" value="SIP_rossman_dom"/>
</dbReference>
<proteinExistence type="predicted"/>
<dbReference type="InterPro" id="IPR013113">
    <property type="entry name" value="SIP_FAD-bd"/>
</dbReference>
<dbReference type="Pfam" id="PF08021">
    <property type="entry name" value="FAD_binding_9"/>
    <property type="match status" value="1"/>
</dbReference>
<dbReference type="PANTHER" id="PTHR30157">
    <property type="entry name" value="FERRIC REDUCTASE, NADPH-DEPENDENT"/>
    <property type="match status" value="1"/>
</dbReference>
<reference evidence="3" key="1">
    <citation type="submission" date="2018-05" db="EMBL/GenBank/DDBJ databases">
        <authorList>
            <person name="Li Y."/>
        </authorList>
    </citation>
    <scope>NUCLEOTIDE SEQUENCE [LARGE SCALE GENOMIC DNA]</scope>
    <source>
        <strain evidence="3">sk1b4</strain>
    </source>
</reference>
<dbReference type="InterPro" id="IPR039261">
    <property type="entry name" value="FNR_nucleotide-bd"/>
</dbReference>
<evidence type="ECO:0000313" key="2">
    <source>
        <dbReference type="EMBL" id="PWF24491.1"/>
    </source>
</evidence>
<evidence type="ECO:0000259" key="1">
    <source>
        <dbReference type="PROSITE" id="PS51384"/>
    </source>
</evidence>
<accession>A0A2V1K029</accession>
<dbReference type="InterPro" id="IPR039374">
    <property type="entry name" value="SIP_fam"/>
</dbReference>
<dbReference type="RefSeq" id="WP_109094387.1">
    <property type="nucleotide sequence ID" value="NZ_QETB01000006.1"/>
</dbReference>
<dbReference type="EMBL" id="QETB01000006">
    <property type="protein sequence ID" value="PWF24491.1"/>
    <property type="molecule type" value="Genomic_DNA"/>
</dbReference>
<gene>
    <name evidence="2" type="ORF">DD236_10665</name>
</gene>
<dbReference type="Proteomes" id="UP000245283">
    <property type="component" value="Unassembled WGS sequence"/>
</dbReference>
<dbReference type="InterPro" id="IPR017938">
    <property type="entry name" value="Riboflavin_synthase-like_b-brl"/>
</dbReference>
<dbReference type="Gene3D" id="2.40.30.10">
    <property type="entry name" value="Translation factors"/>
    <property type="match status" value="1"/>
</dbReference>
<feature type="domain" description="FAD-binding FR-type" evidence="1">
    <location>
        <begin position="10"/>
        <end position="142"/>
    </location>
</feature>
<evidence type="ECO:0000313" key="3">
    <source>
        <dbReference type="Proteomes" id="UP000245283"/>
    </source>
</evidence>
<dbReference type="SUPFAM" id="SSF63380">
    <property type="entry name" value="Riboflavin synthase domain-like"/>
    <property type="match status" value="1"/>
</dbReference>
<organism evidence="2 3">
    <name type="scientific">Ancrocorticia populi</name>
    <dbReference type="NCBI Taxonomy" id="2175228"/>
    <lineage>
        <taxon>Bacteria</taxon>
        <taxon>Bacillati</taxon>
        <taxon>Actinomycetota</taxon>
        <taxon>Actinomycetes</taxon>
        <taxon>Actinomycetales</taxon>
        <taxon>Actinomycetaceae</taxon>
        <taxon>Ancrocorticia</taxon>
    </lineage>
</organism>
<dbReference type="GO" id="GO:0016491">
    <property type="term" value="F:oxidoreductase activity"/>
    <property type="evidence" value="ECO:0007669"/>
    <property type="project" value="InterPro"/>
</dbReference>
<dbReference type="Gene3D" id="3.40.50.80">
    <property type="entry name" value="Nucleotide-binding domain of ferredoxin-NADP reductase (FNR) module"/>
    <property type="match status" value="1"/>
</dbReference>
<dbReference type="PANTHER" id="PTHR30157:SF0">
    <property type="entry name" value="NADPH-DEPENDENT FERRIC-CHELATE REDUCTASE"/>
    <property type="match status" value="1"/>
</dbReference>
<dbReference type="CDD" id="cd06193">
    <property type="entry name" value="siderophore_interacting"/>
    <property type="match status" value="1"/>
</dbReference>
<comment type="caution">
    <text evidence="2">The sequence shown here is derived from an EMBL/GenBank/DDBJ whole genome shotgun (WGS) entry which is preliminary data.</text>
</comment>
<dbReference type="AlphaFoldDB" id="A0A2V1K029"/>
<keyword evidence="3" id="KW-1185">Reference proteome</keyword>
<dbReference type="PROSITE" id="PS51384">
    <property type="entry name" value="FAD_FR"/>
    <property type="match status" value="1"/>
</dbReference>
<sequence>MGFKEARKGSGLYTAEVVRSERVTPNMVRVTVAGPDMGKLPRRGFDHWFRLFVPRLDGPTDFSQIPSRLATGSYMKYIAQSKSETRPIMRNYTVRNHRPESGEMDIDFVAHGDEGAAGAWAQQASAGEQIALVDQGCGFDLPEACDFYLLAGDESALPAILGILRDLPADAVGLALIEIPEDGDVQAAEGPEGVEVRWITRDDHSIPAGSLALYQLCEFTPQNPESLFAYVVGERKLATEGRRHLVRAGVPKSRISFVGYWRAD</sequence>
<dbReference type="InterPro" id="IPR017927">
    <property type="entry name" value="FAD-bd_FR_type"/>
</dbReference>